<accession>A0AC34RNR0</accession>
<name>A0AC34RNR0_9BILA</name>
<protein>
    <submittedName>
        <fullName evidence="2">GS beta-grasp domain-containing protein</fullName>
    </submittedName>
</protein>
<sequence length="109" mass="12247">MIGAAVIDQFLGPHPTKCQATYIWIDGTGEIIRSKTRTIDPIPLNINEYPIWNYDGSSCGQSHGLNSDLYLKPVAHYPDPFLGGRNCLLLCETLNHRNEPTSKLFYPKN</sequence>
<evidence type="ECO:0000313" key="1">
    <source>
        <dbReference type="Proteomes" id="UP000887576"/>
    </source>
</evidence>
<organism evidence="1 2">
    <name type="scientific">Panagrolaimus sp. JU765</name>
    <dbReference type="NCBI Taxonomy" id="591449"/>
    <lineage>
        <taxon>Eukaryota</taxon>
        <taxon>Metazoa</taxon>
        <taxon>Ecdysozoa</taxon>
        <taxon>Nematoda</taxon>
        <taxon>Chromadorea</taxon>
        <taxon>Rhabditida</taxon>
        <taxon>Tylenchina</taxon>
        <taxon>Panagrolaimomorpha</taxon>
        <taxon>Panagrolaimoidea</taxon>
        <taxon>Panagrolaimidae</taxon>
        <taxon>Panagrolaimus</taxon>
    </lineage>
</organism>
<dbReference type="WBParaSite" id="JU765_v2.g8754.t2">
    <property type="protein sequence ID" value="JU765_v2.g8754.t2"/>
    <property type="gene ID" value="JU765_v2.g8754"/>
</dbReference>
<evidence type="ECO:0000313" key="2">
    <source>
        <dbReference type="WBParaSite" id="JU765_v2.g8754.t2"/>
    </source>
</evidence>
<reference evidence="2" key="1">
    <citation type="submission" date="2022-11" db="UniProtKB">
        <authorList>
            <consortium name="WormBaseParasite"/>
        </authorList>
    </citation>
    <scope>IDENTIFICATION</scope>
</reference>
<proteinExistence type="predicted"/>
<dbReference type="Proteomes" id="UP000887576">
    <property type="component" value="Unplaced"/>
</dbReference>